<reference evidence="7" key="1">
    <citation type="journal article" date="2014" name="Front. Microbiol.">
        <title>High frequency of phylogenetically diverse reductive dehalogenase-homologous genes in deep subseafloor sedimentary metagenomes.</title>
        <authorList>
            <person name="Kawai M."/>
            <person name="Futagami T."/>
            <person name="Toyoda A."/>
            <person name="Takaki Y."/>
            <person name="Nishi S."/>
            <person name="Hori S."/>
            <person name="Arai W."/>
            <person name="Tsubouchi T."/>
            <person name="Morono Y."/>
            <person name="Uchiyama I."/>
            <person name="Ito T."/>
            <person name="Fujiyama A."/>
            <person name="Inagaki F."/>
            <person name="Takami H."/>
        </authorList>
    </citation>
    <scope>NUCLEOTIDE SEQUENCE</scope>
    <source>
        <strain evidence="7">Expedition CK06-06</strain>
    </source>
</reference>
<dbReference type="Pfam" id="PF08240">
    <property type="entry name" value="ADH_N"/>
    <property type="match status" value="1"/>
</dbReference>
<evidence type="ECO:0000256" key="2">
    <source>
        <dbReference type="ARBA" id="ARBA00008072"/>
    </source>
</evidence>
<proteinExistence type="inferred from homology"/>
<dbReference type="EMBL" id="BARU01002240">
    <property type="protein sequence ID" value="GAH25728.1"/>
    <property type="molecule type" value="Genomic_DNA"/>
</dbReference>
<evidence type="ECO:0000256" key="1">
    <source>
        <dbReference type="ARBA" id="ARBA00001947"/>
    </source>
</evidence>
<dbReference type="GO" id="GO:0008270">
    <property type="term" value="F:zinc ion binding"/>
    <property type="evidence" value="ECO:0007669"/>
    <property type="project" value="InterPro"/>
</dbReference>
<evidence type="ECO:0000256" key="5">
    <source>
        <dbReference type="ARBA" id="ARBA00023002"/>
    </source>
</evidence>
<dbReference type="Gene3D" id="3.90.180.10">
    <property type="entry name" value="Medium-chain alcohol dehydrogenases, catalytic domain"/>
    <property type="match status" value="1"/>
</dbReference>
<dbReference type="SUPFAM" id="SSF50129">
    <property type="entry name" value="GroES-like"/>
    <property type="match status" value="1"/>
</dbReference>
<dbReference type="InterPro" id="IPR014187">
    <property type="entry name" value="ADH_Zn_typ-2"/>
</dbReference>
<evidence type="ECO:0000256" key="4">
    <source>
        <dbReference type="ARBA" id="ARBA00022833"/>
    </source>
</evidence>
<dbReference type="InterPro" id="IPR011032">
    <property type="entry name" value="GroES-like_sf"/>
</dbReference>
<comment type="similarity">
    <text evidence="2">Belongs to the zinc-containing alcohol dehydrogenase family.</text>
</comment>
<dbReference type="AlphaFoldDB" id="X1FY70"/>
<dbReference type="GO" id="GO:0005737">
    <property type="term" value="C:cytoplasm"/>
    <property type="evidence" value="ECO:0007669"/>
    <property type="project" value="TreeGrafter"/>
</dbReference>
<dbReference type="InterPro" id="IPR002328">
    <property type="entry name" value="ADH_Zn_CS"/>
</dbReference>
<organism evidence="7">
    <name type="scientific">marine sediment metagenome</name>
    <dbReference type="NCBI Taxonomy" id="412755"/>
    <lineage>
        <taxon>unclassified sequences</taxon>
        <taxon>metagenomes</taxon>
        <taxon>ecological metagenomes</taxon>
    </lineage>
</organism>
<accession>X1FY70</accession>
<dbReference type="InterPro" id="IPR013154">
    <property type="entry name" value="ADH-like_N"/>
</dbReference>
<dbReference type="PANTHER" id="PTHR42940:SF8">
    <property type="entry name" value="VACUOLAR PROTEIN SORTING-ASSOCIATED PROTEIN 11"/>
    <property type="match status" value="1"/>
</dbReference>
<dbReference type="Gene3D" id="3.40.50.720">
    <property type="entry name" value="NAD(P)-binding Rossmann-like Domain"/>
    <property type="match status" value="1"/>
</dbReference>
<keyword evidence="3" id="KW-0479">Metal-binding</keyword>
<keyword evidence="5" id="KW-0560">Oxidoreductase</keyword>
<evidence type="ECO:0000313" key="7">
    <source>
        <dbReference type="EMBL" id="GAH25728.1"/>
    </source>
</evidence>
<dbReference type="GO" id="GO:0004022">
    <property type="term" value="F:alcohol dehydrogenase (NAD+) activity"/>
    <property type="evidence" value="ECO:0007669"/>
    <property type="project" value="TreeGrafter"/>
</dbReference>
<evidence type="ECO:0000259" key="6">
    <source>
        <dbReference type="Pfam" id="PF08240"/>
    </source>
</evidence>
<dbReference type="PROSITE" id="PS00059">
    <property type="entry name" value="ADH_ZINC"/>
    <property type="match status" value="1"/>
</dbReference>
<dbReference type="SUPFAM" id="SSF51735">
    <property type="entry name" value="NAD(P)-binding Rossmann-fold domains"/>
    <property type="match status" value="1"/>
</dbReference>
<name>X1FY70_9ZZZZ</name>
<dbReference type="NCBIfam" id="TIGR02822">
    <property type="entry name" value="adh_fam_2"/>
    <property type="match status" value="1"/>
</dbReference>
<dbReference type="InterPro" id="IPR036291">
    <property type="entry name" value="NAD(P)-bd_dom_sf"/>
</dbReference>
<feature type="domain" description="Alcohol dehydrogenase-like N-terminal" evidence="6">
    <location>
        <begin position="30"/>
        <end position="139"/>
    </location>
</feature>
<protein>
    <recommendedName>
        <fullName evidence="6">Alcohol dehydrogenase-like N-terminal domain-containing protein</fullName>
    </recommendedName>
</protein>
<evidence type="ECO:0000256" key="3">
    <source>
        <dbReference type="ARBA" id="ARBA00022723"/>
    </source>
</evidence>
<comment type="cofactor">
    <cofactor evidence="1">
        <name>Zn(2+)</name>
        <dbReference type="ChEBI" id="CHEBI:29105"/>
    </cofactor>
</comment>
<keyword evidence="4" id="KW-0862">Zinc</keyword>
<comment type="caution">
    <text evidence="7">The sequence shown here is derived from an EMBL/GenBank/DDBJ whole genome shotgun (WGS) entry which is preliminary data.</text>
</comment>
<gene>
    <name evidence="7" type="ORF">S03H2_05383</name>
</gene>
<sequence length="339" mass="37300">MKAMVLKKISLVEEKPLELVDLPNPVPNSKQISVKVSACGVCHTELDEIEGRVPPSRFPIVLGHEIVGRVESLGPEVTKFKQGDRVGIAWINWACGECSFCLRGEENLCDRAKWTGKDVDGGYGQYTVVSEDFAYPIPERFTDLEAAPLLCAGVIGYRALSLTGIEDGNVLGLYGFGASAHIVIQIAKYKYPSGKVFVFTRPNQKEHQDLARKLGANWVGATGDTPPQKLNCAIDFTPVGVPVREALRNLEKGGRVVINAIRKITPIPELDYAEHLWHEKEVKSVANVTRRDAQEFLPLAAEIPIVPEVREFRLEEANEALILLKEGKIRGAGVLSIPE</sequence>
<dbReference type="PANTHER" id="PTHR42940">
    <property type="entry name" value="ALCOHOL DEHYDROGENASE 1-RELATED"/>
    <property type="match status" value="1"/>
</dbReference>
<dbReference type="CDD" id="cd08298">
    <property type="entry name" value="CAD2"/>
    <property type="match status" value="1"/>
</dbReference>